<evidence type="ECO:0008006" key="5">
    <source>
        <dbReference type="Google" id="ProtNLM"/>
    </source>
</evidence>
<comment type="caution">
    <text evidence="3">The sequence shown here is derived from an EMBL/GenBank/DDBJ whole genome shotgun (WGS) entry which is preliminary data.</text>
</comment>
<dbReference type="EMBL" id="VFPH01000002">
    <property type="protein sequence ID" value="TQM36802.1"/>
    <property type="molecule type" value="Genomic_DNA"/>
</dbReference>
<evidence type="ECO:0000313" key="4">
    <source>
        <dbReference type="Proteomes" id="UP000319818"/>
    </source>
</evidence>
<evidence type="ECO:0000313" key="3">
    <source>
        <dbReference type="EMBL" id="TQM36802.1"/>
    </source>
</evidence>
<dbReference type="Proteomes" id="UP000319818">
    <property type="component" value="Unassembled WGS sequence"/>
</dbReference>
<dbReference type="AlphaFoldDB" id="A0A543FSL5"/>
<feature type="transmembrane region" description="Helical" evidence="2">
    <location>
        <begin position="141"/>
        <end position="162"/>
    </location>
</feature>
<sequence length="329" mass="33603">MSDPNYSPKHSYGGSEQPYELPEGLTSEEWAAADTAVARMRAERDVAEADAQGPVVADPYWPESPYDHVPPLTQPAAPAVRNGPGLAAAILAPIGVLFGLVPLTGFVAVICALVAIPLALVGWSRVRRGRATNGKTAMTGLVLGAGALALGVWGITIVFAAVDQLAEDLSGPAPVAAPVVPRPAGQQPAVEAEQPAAAAGAVTAGFGQRVTFDDGLAVEVTAPQLYEPSRYAAGHDGDRAVNIAITVVNGSGEPYDAVMTMVNATHGGRQVSRIYDSANGGSENPAGTVLPGKSTTFTVALSLGEAVGELQLEVSHGFLGKPAIFVGQV</sequence>
<protein>
    <recommendedName>
        <fullName evidence="5">DUF4352 domain-containing protein</fullName>
    </recommendedName>
</protein>
<reference evidence="3 4" key="1">
    <citation type="submission" date="2019-06" db="EMBL/GenBank/DDBJ databases">
        <title>Sequencing the genomes of 1000 actinobacteria strains.</title>
        <authorList>
            <person name="Klenk H.-P."/>
        </authorList>
    </citation>
    <scope>NUCLEOTIDE SEQUENCE [LARGE SCALE GENOMIC DNA]</scope>
    <source>
        <strain evidence="3 4">DSM 45511</strain>
    </source>
</reference>
<organism evidence="3 4">
    <name type="scientific">Pseudonocardia cypriaca</name>
    <dbReference type="NCBI Taxonomy" id="882449"/>
    <lineage>
        <taxon>Bacteria</taxon>
        <taxon>Bacillati</taxon>
        <taxon>Actinomycetota</taxon>
        <taxon>Actinomycetes</taxon>
        <taxon>Pseudonocardiales</taxon>
        <taxon>Pseudonocardiaceae</taxon>
        <taxon>Pseudonocardia</taxon>
    </lineage>
</organism>
<keyword evidence="2" id="KW-1133">Transmembrane helix</keyword>
<dbReference type="RefSeq" id="WP_142103655.1">
    <property type="nucleotide sequence ID" value="NZ_VFPH01000002.1"/>
</dbReference>
<accession>A0A543FSL5</accession>
<evidence type="ECO:0000256" key="2">
    <source>
        <dbReference type="SAM" id="Phobius"/>
    </source>
</evidence>
<dbReference type="OrthoDB" id="3675370at2"/>
<name>A0A543FSL5_9PSEU</name>
<gene>
    <name evidence="3" type="ORF">FB388_3988</name>
</gene>
<evidence type="ECO:0000256" key="1">
    <source>
        <dbReference type="SAM" id="MobiDB-lite"/>
    </source>
</evidence>
<keyword evidence="4" id="KW-1185">Reference proteome</keyword>
<keyword evidence="2" id="KW-0472">Membrane</keyword>
<feature type="transmembrane region" description="Helical" evidence="2">
    <location>
        <begin position="90"/>
        <end position="120"/>
    </location>
</feature>
<feature type="region of interest" description="Disordered" evidence="1">
    <location>
        <begin position="1"/>
        <end position="26"/>
    </location>
</feature>
<proteinExistence type="predicted"/>
<keyword evidence="2" id="KW-0812">Transmembrane</keyword>